<dbReference type="InterPro" id="IPR002586">
    <property type="entry name" value="CobQ/CobB/MinD/ParA_Nub-bd_dom"/>
</dbReference>
<dbReference type="PANTHER" id="PTHR43384">
    <property type="entry name" value="SEPTUM SITE-DETERMINING PROTEIN MIND HOMOLOG, CHLOROPLASTIC-RELATED"/>
    <property type="match status" value="1"/>
</dbReference>
<evidence type="ECO:0000313" key="3">
    <source>
        <dbReference type="Proteomes" id="UP000031189"/>
    </source>
</evidence>
<dbReference type="PIRSF" id="PIRSF005647">
    <property type="entry name" value="CooC"/>
    <property type="match status" value="1"/>
</dbReference>
<dbReference type="GO" id="GO:0005829">
    <property type="term" value="C:cytosol"/>
    <property type="evidence" value="ECO:0007669"/>
    <property type="project" value="TreeGrafter"/>
</dbReference>
<name>A0A0B3W0I7_9FIRM</name>
<protein>
    <submittedName>
        <fullName evidence="2">Carbon monoxide dehydrogenase</fullName>
    </submittedName>
</protein>
<dbReference type="EMBL" id="JWHR01000029">
    <property type="protein sequence ID" value="KHS58543.1"/>
    <property type="molecule type" value="Genomic_DNA"/>
</dbReference>
<evidence type="ECO:0000259" key="1">
    <source>
        <dbReference type="Pfam" id="PF01656"/>
    </source>
</evidence>
<dbReference type="Proteomes" id="UP000031189">
    <property type="component" value="Unassembled WGS sequence"/>
</dbReference>
<evidence type="ECO:0000313" key="2">
    <source>
        <dbReference type="EMBL" id="KHS58543.1"/>
    </source>
</evidence>
<dbReference type="SUPFAM" id="SSF52540">
    <property type="entry name" value="P-loop containing nucleoside triphosphate hydrolases"/>
    <property type="match status" value="1"/>
</dbReference>
<dbReference type="OrthoDB" id="9779073at2"/>
<dbReference type="InterPro" id="IPR014433">
    <property type="entry name" value="CooC"/>
</dbReference>
<reference evidence="2 3" key="1">
    <citation type="submission" date="2014-12" db="EMBL/GenBank/DDBJ databases">
        <title>Draft genome sequence of Terrisporobacter sp. 08-306576, isolated from the blood culture of a bacteremia patient.</title>
        <authorList>
            <person name="Lund L.C."/>
            <person name="Sydenham T.V."/>
            <person name="Hogh S.V."/>
            <person name="Skov M.N."/>
            <person name="Kemp M."/>
            <person name="Justesen U.S."/>
        </authorList>
    </citation>
    <scope>NUCLEOTIDE SEQUENCE [LARGE SCALE GENOMIC DNA]</scope>
    <source>
        <strain evidence="2 3">08-306576</strain>
    </source>
</reference>
<dbReference type="GO" id="GO:0009898">
    <property type="term" value="C:cytoplasmic side of plasma membrane"/>
    <property type="evidence" value="ECO:0007669"/>
    <property type="project" value="TreeGrafter"/>
</dbReference>
<dbReference type="AlphaFoldDB" id="A0A0B3W0I7"/>
<dbReference type="GO" id="GO:0005524">
    <property type="term" value="F:ATP binding"/>
    <property type="evidence" value="ECO:0007669"/>
    <property type="project" value="TreeGrafter"/>
</dbReference>
<gene>
    <name evidence="2" type="ORF">QX51_02215</name>
</gene>
<comment type="caution">
    <text evidence="2">The sequence shown here is derived from an EMBL/GenBank/DDBJ whole genome shotgun (WGS) entry which is preliminary data.</text>
</comment>
<accession>A0A0B3W0I7</accession>
<organism evidence="2 3">
    <name type="scientific">Terrisporobacter othiniensis</name>
    <dbReference type="NCBI Taxonomy" id="1577792"/>
    <lineage>
        <taxon>Bacteria</taxon>
        <taxon>Bacillati</taxon>
        <taxon>Bacillota</taxon>
        <taxon>Clostridia</taxon>
        <taxon>Peptostreptococcales</taxon>
        <taxon>Peptostreptococcaceae</taxon>
        <taxon>Terrisporobacter</taxon>
    </lineage>
</organism>
<keyword evidence="3" id="KW-1185">Reference proteome</keyword>
<proteinExistence type="predicted"/>
<dbReference type="InterPro" id="IPR027417">
    <property type="entry name" value="P-loop_NTPase"/>
</dbReference>
<dbReference type="Pfam" id="PF01656">
    <property type="entry name" value="CbiA"/>
    <property type="match status" value="1"/>
</dbReference>
<feature type="domain" description="CobQ/CobB/MinD/ParA nucleotide binding" evidence="1">
    <location>
        <begin position="6"/>
        <end position="232"/>
    </location>
</feature>
<dbReference type="PANTHER" id="PTHR43384:SF7">
    <property type="entry name" value="CARBON-MONOXIDE DEHYDROGENASE ACCESSORY PROTEIN"/>
    <property type="match status" value="1"/>
</dbReference>
<dbReference type="GO" id="GO:0051782">
    <property type="term" value="P:negative regulation of cell division"/>
    <property type="evidence" value="ECO:0007669"/>
    <property type="project" value="TreeGrafter"/>
</dbReference>
<dbReference type="InterPro" id="IPR050625">
    <property type="entry name" value="ParA/MinD_ATPase"/>
</dbReference>
<dbReference type="Gene3D" id="3.40.50.300">
    <property type="entry name" value="P-loop containing nucleotide triphosphate hydrolases"/>
    <property type="match status" value="1"/>
</dbReference>
<sequence length="255" mass="28543">MSYNIAVAGKGGTGKTSLTGILIDYLTKEKKGETLVVDADANSNINDVLGMELNGTIGEIKEKANLMEQKREQYPGGMTKSQYLEYELNSIVEEGNGYDLLVMGRSEGEGCYCFVNSILKRQIQLMSNHYDYVVMDNEAGMEHLSRKTLREIDDLLLISDCSARSIEAVARIRDLAKEMGIRVGRTSLIVNKAPNGELNDGIRREIERFDLDLLGVVPMDEMIFEYDCNRKPLVELPEDSKARVAMKGIFEKLNV</sequence>
<dbReference type="GO" id="GO:0016887">
    <property type="term" value="F:ATP hydrolysis activity"/>
    <property type="evidence" value="ECO:0007669"/>
    <property type="project" value="TreeGrafter"/>
</dbReference>
<dbReference type="RefSeq" id="WP_039678284.1">
    <property type="nucleotide sequence ID" value="NZ_JAWGXO010000004.1"/>
</dbReference>
<dbReference type="STRING" id="1577792.QX51_02215"/>